<sequence>MYHAFLDSPKNTRVSVSPSGEIVEGSSVTLTCSSDANPLVHTHTWYKIRDDKTSQVGNEKNLNLNLTHETSGHYYCEAQNLIGVQNSTVFSVELPDSPKNTTVSVSPSGEIVEGSSVTLTCSSDANPLVHTYTWYKKNGAEPSLMGSGQNYSITNISSEDSGQYFCRAENQVEVQLRLKLVDPPEIVAPPSGNER</sequence>
<dbReference type="GO" id="GO:0016020">
    <property type="term" value="C:membrane"/>
    <property type="evidence" value="ECO:0007669"/>
    <property type="project" value="InterPro"/>
</dbReference>
<dbReference type="RefSeq" id="XP_030638753.1">
    <property type="nucleotide sequence ID" value="XM_030782893.1"/>
</dbReference>
<name>A0A6J2W3D8_CHACN</name>
<dbReference type="GO" id="GO:0098609">
    <property type="term" value="P:cell-cell adhesion"/>
    <property type="evidence" value="ECO:0007669"/>
    <property type="project" value="InterPro"/>
</dbReference>
<dbReference type="InterPro" id="IPR003598">
    <property type="entry name" value="Ig_sub2"/>
</dbReference>
<dbReference type="PANTHER" id="PTHR46013:SF4">
    <property type="entry name" value="B-CELL RECEPTOR CD22-RELATED"/>
    <property type="match status" value="1"/>
</dbReference>
<dbReference type="PRINTS" id="PR01474">
    <property type="entry name" value="VCAM1"/>
</dbReference>
<dbReference type="PROSITE" id="PS50835">
    <property type="entry name" value="IG_LIKE"/>
    <property type="match status" value="2"/>
</dbReference>
<evidence type="ECO:0000259" key="1">
    <source>
        <dbReference type="PROSITE" id="PS50835"/>
    </source>
</evidence>
<dbReference type="SMART" id="SM00409">
    <property type="entry name" value="IG"/>
    <property type="match status" value="2"/>
</dbReference>
<dbReference type="Gene3D" id="2.60.40.10">
    <property type="entry name" value="Immunoglobulins"/>
    <property type="match status" value="2"/>
</dbReference>
<dbReference type="InterPro" id="IPR003599">
    <property type="entry name" value="Ig_sub"/>
</dbReference>
<dbReference type="InterPro" id="IPR013783">
    <property type="entry name" value="Ig-like_fold"/>
</dbReference>
<proteinExistence type="predicted"/>
<dbReference type="Pfam" id="PF13927">
    <property type="entry name" value="Ig_3"/>
    <property type="match status" value="1"/>
</dbReference>
<dbReference type="InParanoid" id="A0A6J2W3D8"/>
<protein>
    <submittedName>
        <fullName evidence="3">B-cell receptor CD22-like</fullName>
    </submittedName>
</protein>
<dbReference type="PANTHER" id="PTHR46013">
    <property type="entry name" value="VASCULAR CELL ADHESION MOLECULE 1"/>
    <property type="match status" value="1"/>
</dbReference>
<dbReference type="InterPro" id="IPR003989">
    <property type="entry name" value="VCAM-1"/>
</dbReference>
<organism evidence="2 3">
    <name type="scientific">Chanos chanos</name>
    <name type="common">Milkfish</name>
    <name type="synonym">Mugil chanos</name>
    <dbReference type="NCBI Taxonomy" id="29144"/>
    <lineage>
        <taxon>Eukaryota</taxon>
        <taxon>Metazoa</taxon>
        <taxon>Chordata</taxon>
        <taxon>Craniata</taxon>
        <taxon>Vertebrata</taxon>
        <taxon>Euteleostomi</taxon>
        <taxon>Actinopterygii</taxon>
        <taxon>Neopterygii</taxon>
        <taxon>Teleostei</taxon>
        <taxon>Ostariophysi</taxon>
        <taxon>Gonorynchiformes</taxon>
        <taxon>Chanidae</taxon>
        <taxon>Chanos</taxon>
    </lineage>
</organism>
<gene>
    <name evidence="3" type="primary">LOC115819329</name>
</gene>
<dbReference type="SUPFAM" id="SSF48726">
    <property type="entry name" value="Immunoglobulin"/>
    <property type="match status" value="2"/>
</dbReference>
<accession>A0A6J2W3D8</accession>
<dbReference type="InterPro" id="IPR007110">
    <property type="entry name" value="Ig-like_dom"/>
</dbReference>
<reference evidence="3" key="1">
    <citation type="submission" date="2025-08" db="UniProtKB">
        <authorList>
            <consortium name="RefSeq"/>
        </authorList>
    </citation>
    <scope>IDENTIFICATION</scope>
</reference>
<dbReference type="GeneID" id="115819329"/>
<evidence type="ECO:0000313" key="2">
    <source>
        <dbReference type="Proteomes" id="UP000504632"/>
    </source>
</evidence>
<dbReference type="Proteomes" id="UP000504632">
    <property type="component" value="Chromosome 8"/>
</dbReference>
<dbReference type="OrthoDB" id="10039395at2759"/>
<dbReference type="Pfam" id="PF13895">
    <property type="entry name" value="Ig_2"/>
    <property type="match status" value="1"/>
</dbReference>
<feature type="domain" description="Ig-like" evidence="1">
    <location>
        <begin position="98"/>
        <end position="177"/>
    </location>
</feature>
<dbReference type="AlphaFoldDB" id="A0A6J2W3D8"/>
<keyword evidence="2" id="KW-1185">Reference proteome</keyword>
<dbReference type="SMART" id="SM00408">
    <property type="entry name" value="IGc2"/>
    <property type="match status" value="2"/>
</dbReference>
<feature type="domain" description="Ig-like" evidence="1">
    <location>
        <begin position="9"/>
        <end position="91"/>
    </location>
</feature>
<dbReference type="InterPro" id="IPR036179">
    <property type="entry name" value="Ig-like_dom_sf"/>
</dbReference>
<evidence type="ECO:0000313" key="3">
    <source>
        <dbReference type="RefSeq" id="XP_030638753.1"/>
    </source>
</evidence>